<evidence type="ECO:0000256" key="5">
    <source>
        <dbReference type="ARBA" id="ARBA00023136"/>
    </source>
</evidence>
<name>F0WEA5_9STRA</name>
<keyword evidence="3 7" id="KW-0812">Transmembrane</keyword>
<dbReference type="PANTHER" id="PTHR22883:SF203">
    <property type="entry name" value="PALMITOYLTRANSFERASE"/>
    <property type="match status" value="1"/>
</dbReference>
<evidence type="ECO:0000256" key="3">
    <source>
        <dbReference type="ARBA" id="ARBA00022692"/>
    </source>
</evidence>
<comment type="subcellular location">
    <subcellularLocation>
        <location evidence="1">Membrane</location>
        <topology evidence="1">Multi-pass membrane protein</topology>
    </subcellularLocation>
</comment>
<evidence type="ECO:0000256" key="4">
    <source>
        <dbReference type="ARBA" id="ARBA00022989"/>
    </source>
</evidence>
<dbReference type="GO" id="GO:0006612">
    <property type="term" value="P:protein targeting to membrane"/>
    <property type="evidence" value="ECO:0007669"/>
    <property type="project" value="TreeGrafter"/>
</dbReference>
<dbReference type="GO" id="GO:0005794">
    <property type="term" value="C:Golgi apparatus"/>
    <property type="evidence" value="ECO:0007669"/>
    <property type="project" value="TreeGrafter"/>
</dbReference>
<feature type="transmembrane region" description="Helical" evidence="7">
    <location>
        <begin position="12"/>
        <end position="31"/>
    </location>
</feature>
<dbReference type="InterPro" id="IPR039859">
    <property type="entry name" value="PFA4/ZDH16/20/ERF2-like"/>
</dbReference>
<gene>
    <name evidence="10" type="primary">AlNc14C73G4962</name>
    <name evidence="10" type="ORF">ALNC14_056790</name>
</gene>
<dbReference type="GO" id="GO:0016020">
    <property type="term" value="C:membrane"/>
    <property type="evidence" value="ECO:0007669"/>
    <property type="project" value="UniProtKB-SubCell"/>
</dbReference>
<evidence type="ECO:0000256" key="2">
    <source>
        <dbReference type="ARBA" id="ARBA00022679"/>
    </source>
</evidence>
<reference evidence="10" key="2">
    <citation type="submission" date="2011-02" db="EMBL/GenBank/DDBJ databases">
        <authorList>
            <person name="MacLean D."/>
        </authorList>
    </citation>
    <scope>NUCLEOTIDE SEQUENCE</scope>
</reference>
<dbReference type="AlphaFoldDB" id="F0WEA5"/>
<comment type="catalytic activity">
    <reaction evidence="7">
        <text>L-cysteinyl-[protein] + hexadecanoyl-CoA = S-hexadecanoyl-L-cysteinyl-[protein] + CoA</text>
        <dbReference type="Rhea" id="RHEA:36683"/>
        <dbReference type="Rhea" id="RHEA-COMP:10131"/>
        <dbReference type="Rhea" id="RHEA-COMP:11032"/>
        <dbReference type="ChEBI" id="CHEBI:29950"/>
        <dbReference type="ChEBI" id="CHEBI:57287"/>
        <dbReference type="ChEBI" id="CHEBI:57379"/>
        <dbReference type="ChEBI" id="CHEBI:74151"/>
        <dbReference type="EC" id="2.3.1.225"/>
    </reaction>
</comment>
<feature type="transmembrane region" description="Helical" evidence="7">
    <location>
        <begin position="199"/>
        <end position="221"/>
    </location>
</feature>
<keyword evidence="4 7" id="KW-1133">Transmembrane helix</keyword>
<keyword evidence="6 7" id="KW-0012">Acyltransferase</keyword>
<evidence type="ECO:0000313" key="10">
    <source>
        <dbReference type="EMBL" id="CCA19536.1"/>
    </source>
</evidence>
<dbReference type="PANTHER" id="PTHR22883">
    <property type="entry name" value="ZINC FINGER DHHC DOMAIN CONTAINING PROTEIN"/>
    <property type="match status" value="1"/>
</dbReference>
<comment type="domain">
    <text evidence="7">The DHHC domain is required for palmitoyltransferase activity.</text>
</comment>
<evidence type="ECO:0000256" key="7">
    <source>
        <dbReference type="RuleBase" id="RU079119"/>
    </source>
</evidence>
<dbReference type="Pfam" id="PF01529">
    <property type="entry name" value="DHHC"/>
    <property type="match status" value="1"/>
</dbReference>
<dbReference type="EMBL" id="FR824118">
    <property type="protein sequence ID" value="CCA19536.1"/>
    <property type="molecule type" value="Genomic_DNA"/>
</dbReference>
<dbReference type="GO" id="GO:0019706">
    <property type="term" value="F:protein-cysteine S-palmitoyltransferase activity"/>
    <property type="evidence" value="ECO:0007669"/>
    <property type="project" value="UniProtKB-EC"/>
</dbReference>
<dbReference type="EC" id="2.3.1.225" evidence="7"/>
<evidence type="ECO:0000256" key="6">
    <source>
        <dbReference type="ARBA" id="ARBA00023315"/>
    </source>
</evidence>
<feature type="region of interest" description="Disordered" evidence="8">
    <location>
        <begin position="371"/>
        <end position="407"/>
    </location>
</feature>
<protein>
    <recommendedName>
        <fullName evidence="7">Palmitoyltransferase</fullName>
        <ecNumber evidence="7">2.3.1.225</ecNumber>
    </recommendedName>
</protein>
<evidence type="ECO:0000256" key="8">
    <source>
        <dbReference type="SAM" id="MobiDB-lite"/>
    </source>
</evidence>
<organism evidence="10">
    <name type="scientific">Albugo laibachii Nc14</name>
    <dbReference type="NCBI Taxonomy" id="890382"/>
    <lineage>
        <taxon>Eukaryota</taxon>
        <taxon>Sar</taxon>
        <taxon>Stramenopiles</taxon>
        <taxon>Oomycota</taxon>
        <taxon>Peronosporomycetes</taxon>
        <taxon>Albuginales</taxon>
        <taxon>Albuginaceae</taxon>
        <taxon>Albugo</taxon>
    </lineage>
</organism>
<keyword evidence="2 7" id="KW-0808">Transferase</keyword>
<feature type="transmembrane region" description="Helical" evidence="7">
    <location>
        <begin position="132"/>
        <end position="158"/>
    </location>
</feature>
<dbReference type="PROSITE" id="PS50216">
    <property type="entry name" value="DHHC"/>
    <property type="match status" value="1"/>
</dbReference>
<dbReference type="GO" id="GO:0005783">
    <property type="term" value="C:endoplasmic reticulum"/>
    <property type="evidence" value="ECO:0007669"/>
    <property type="project" value="TreeGrafter"/>
</dbReference>
<accession>F0WEA5</accession>
<evidence type="ECO:0000259" key="9">
    <source>
        <dbReference type="Pfam" id="PF01529"/>
    </source>
</evidence>
<dbReference type="InterPro" id="IPR001594">
    <property type="entry name" value="Palmitoyltrfase_DHHC"/>
</dbReference>
<feature type="domain" description="Palmitoyltransferase DHHC" evidence="9">
    <location>
        <begin position="87"/>
        <end position="237"/>
    </location>
</feature>
<proteinExistence type="inferred from homology"/>
<comment type="similarity">
    <text evidence="7">Belongs to the DHHC palmitoyltransferase family.</text>
</comment>
<dbReference type="HOGENOM" id="CLU_032871_0_0_1"/>
<reference evidence="10" key="1">
    <citation type="journal article" date="2011" name="PLoS Biol.">
        <title>Gene gain and loss during evolution of obligate parasitism in the white rust pathogen of Arabidopsis thaliana.</title>
        <authorList>
            <person name="Kemen E."/>
            <person name="Gardiner A."/>
            <person name="Schultz-Larsen T."/>
            <person name="Kemen A.C."/>
            <person name="Balmuth A.L."/>
            <person name="Robert-Seilaniantz A."/>
            <person name="Bailey K."/>
            <person name="Holub E."/>
            <person name="Studholme D.J."/>
            <person name="Maclean D."/>
            <person name="Jones J.D."/>
        </authorList>
    </citation>
    <scope>NUCLEOTIDE SEQUENCE</scope>
</reference>
<evidence type="ECO:0000256" key="1">
    <source>
        <dbReference type="ARBA" id="ARBA00004141"/>
    </source>
</evidence>
<feature type="transmembrane region" description="Helical" evidence="7">
    <location>
        <begin position="37"/>
        <end position="60"/>
    </location>
</feature>
<sequence length="407" mass="45858">MRKNGWQAPMHKLQVATWIVFPVLLISFFAFVTPFLILTASIIFSVLYGFVAFGIVLSVYHCTSVDPADDSILRPSQSAAPQVHTSENQVYCNVCMHYVQDGSRHCRLCDKCIQVFDHHCKWLNNCIGQKNYISFSVAILGTSFILSLQLSLSIFLLYKAFVDPQVIQGRGGKAFGCFDRRDFQSSCSAYRFPLHATKIVHGILIGILIPLWFLICQLTCFHSMLTFRHLTTYDYIVRKRKLRLAQERETSKARWRWFGILDSCRKRAADAKIDKDRDARMAGYSDGSASQQMDDELIEAEVDDELEVLSTRSSEGRFESSVKTNVSPQMASPQKKAVTTLDHTDVFRRGFGRLMDANSIFSGSGCNVGTPQQQACGSETEYVPGLNTPNARKRAPRSPDDRGSVQK</sequence>
<feature type="compositionally biased region" description="Basic and acidic residues" evidence="8">
    <location>
        <begin position="397"/>
        <end position="407"/>
    </location>
</feature>
<keyword evidence="5 7" id="KW-0472">Membrane</keyword>